<evidence type="ECO:0000313" key="6">
    <source>
        <dbReference type="EMBL" id="EFG28371.2"/>
    </source>
</evidence>
<gene>
    <name evidence="6" type="ORF">HMPREF0400_01712</name>
</gene>
<comment type="similarity">
    <text evidence="2">Belongs to the KHG/KDPG aldolase family.</text>
</comment>
<reference evidence="6 7" key="1">
    <citation type="submission" date="2010-03" db="EMBL/GenBank/DDBJ databases">
        <title>The Genome Sequence of Fusobacterium sp. 1_1_41FAA.</title>
        <authorList>
            <consortium name="The Broad Institute Genome Sequencing Platform"/>
            <person name="Ward D."/>
            <person name="Earl A."/>
            <person name="Feldgarden M."/>
            <person name="Gevers D."/>
            <person name="Young S.K."/>
            <person name="Zeng Q."/>
            <person name="Koehrsen M."/>
            <person name="Alvarado L."/>
            <person name="Berlin A."/>
            <person name="Borenstein D."/>
            <person name="Chapman S."/>
            <person name="Chen Z."/>
            <person name="Engels R."/>
            <person name="Freedman E."/>
            <person name="Gellesch M."/>
            <person name="Goldberg J."/>
            <person name="Griggs A."/>
            <person name="Gujja S."/>
            <person name="Heilman E."/>
            <person name="Heiman D."/>
            <person name="Hepburn T."/>
            <person name="Howarth C."/>
            <person name="Jen D."/>
            <person name="Larson L."/>
            <person name="Mehta T."/>
            <person name="Park D."/>
            <person name="Pearson M."/>
            <person name="Richards J."/>
            <person name="Roberts A."/>
            <person name="Saif S."/>
            <person name="Shea T."/>
            <person name="Shenoy N."/>
            <person name="Sisk P."/>
            <person name="Stolte C."/>
            <person name="Sykes S."/>
            <person name="Walk T."/>
            <person name="White J."/>
            <person name="Yandava C."/>
            <person name="Strauss J.C."/>
            <person name="Ambrose C.E."/>
            <person name="Allen-Vercoe E."/>
            <person name="Haas B."/>
            <person name="Henn M.R."/>
            <person name="Nusbaum C."/>
            <person name="Birren B."/>
        </authorList>
    </citation>
    <scope>NUCLEOTIDE SEQUENCE [LARGE SCALE GENOMIC DNA]</scope>
    <source>
        <strain evidence="6 7">1_1_41FAA</strain>
    </source>
</reference>
<comment type="subunit">
    <text evidence="3">Homotrimer.</text>
</comment>
<name>D6LIZ5_9FUSO</name>
<keyword evidence="5" id="KW-0119">Carbohydrate metabolism</keyword>
<evidence type="ECO:0000256" key="4">
    <source>
        <dbReference type="ARBA" id="ARBA00023239"/>
    </source>
</evidence>
<dbReference type="NCBIfam" id="NF005119">
    <property type="entry name" value="PRK06552.1"/>
    <property type="match status" value="1"/>
</dbReference>
<evidence type="ECO:0000256" key="2">
    <source>
        <dbReference type="ARBA" id="ARBA00006906"/>
    </source>
</evidence>
<dbReference type="EMBL" id="GG770383">
    <property type="protein sequence ID" value="EFG28371.2"/>
    <property type="molecule type" value="Genomic_DNA"/>
</dbReference>
<dbReference type="Pfam" id="PF01081">
    <property type="entry name" value="Aldolase"/>
    <property type="match status" value="1"/>
</dbReference>
<dbReference type="InterPro" id="IPR000887">
    <property type="entry name" value="Aldlse_KDPG_KHG"/>
</dbReference>
<keyword evidence="4" id="KW-0456">Lyase</keyword>
<dbReference type="Gene3D" id="3.20.20.70">
    <property type="entry name" value="Aldolase class I"/>
    <property type="match status" value="1"/>
</dbReference>
<dbReference type="NCBIfam" id="TIGR01182">
    <property type="entry name" value="eda"/>
    <property type="match status" value="1"/>
</dbReference>
<dbReference type="PANTHER" id="PTHR30246:SF1">
    <property type="entry name" value="2-DEHYDRO-3-DEOXY-6-PHOSPHOGALACTONATE ALDOLASE-RELATED"/>
    <property type="match status" value="1"/>
</dbReference>
<dbReference type="InterPro" id="IPR013785">
    <property type="entry name" value="Aldolase_TIM"/>
</dbReference>
<sequence>MEVLSVLKKYQTLNKILDTAVVAVIRGESIEEGKRVIKACLKGGIKAIEVTYSLPNASEIIKELKNENLKGVIIGAGTVLDETTARLAILSGADFIVSPDFDKNTAQICNLYQIPYIPGCMTVTEITTALKYGVDIIKLFPANNFESNFIKSLKAPLPNINFMATGGISLDNVESWFKNGASVVGAGGKLASGSDDEIIATAQGFIKKISELKNTL</sequence>
<evidence type="ECO:0000256" key="1">
    <source>
        <dbReference type="ARBA" id="ARBA00004761"/>
    </source>
</evidence>
<comment type="pathway">
    <text evidence="1">Carbohydrate acid metabolism.</text>
</comment>
<protein>
    <submittedName>
        <fullName evidence="6">2-dehydro-3-deoxyphosphogluconate aldolase/4-hydroxy-2-oxoglutarate aldolase</fullName>
    </submittedName>
</protein>
<dbReference type="CDD" id="cd00452">
    <property type="entry name" value="KDPG_aldolase"/>
    <property type="match status" value="1"/>
</dbReference>
<dbReference type="Proteomes" id="UP000003964">
    <property type="component" value="Unassembled WGS sequence"/>
</dbReference>
<dbReference type="AlphaFoldDB" id="D6LIZ5"/>
<evidence type="ECO:0000256" key="5">
    <source>
        <dbReference type="ARBA" id="ARBA00023277"/>
    </source>
</evidence>
<dbReference type="GO" id="GO:0016829">
    <property type="term" value="F:lyase activity"/>
    <property type="evidence" value="ECO:0007669"/>
    <property type="project" value="UniProtKB-KW"/>
</dbReference>
<accession>D6LIZ5</accession>
<proteinExistence type="inferred from homology"/>
<organism evidence="6 7">
    <name type="scientific">Fusobacterium periodonticum 1_1_41FAA</name>
    <dbReference type="NCBI Taxonomy" id="469621"/>
    <lineage>
        <taxon>Bacteria</taxon>
        <taxon>Fusobacteriati</taxon>
        <taxon>Fusobacteriota</taxon>
        <taxon>Fusobacteriia</taxon>
        <taxon>Fusobacteriales</taxon>
        <taxon>Fusobacteriaceae</taxon>
        <taxon>Fusobacterium</taxon>
    </lineage>
</organism>
<evidence type="ECO:0000313" key="7">
    <source>
        <dbReference type="Proteomes" id="UP000003964"/>
    </source>
</evidence>
<evidence type="ECO:0000256" key="3">
    <source>
        <dbReference type="ARBA" id="ARBA00011233"/>
    </source>
</evidence>
<dbReference type="PANTHER" id="PTHR30246">
    <property type="entry name" value="2-KETO-3-DEOXY-6-PHOSPHOGLUCONATE ALDOLASE"/>
    <property type="match status" value="1"/>
</dbReference>
<dbReference type="SUPFAM" id="SSF51569">
    <property type="entry name" value="Aldolase"/>
    <property type="match status" value="1"/>
</dbReference>